<feature type="signal peptide" evidence="1">
    <location>
        <begin position="1"/>
        <end position="15"/>
    </location>
</feature>
<organism evidence="2 3">
    <name type="scientific">Acrasis kona</name>
    <dbReference type="NCBI Taxonomy" id="1008807"/>
    <lineage>
        <taxon>Eukaryota</taxon>
        <taxon>Discoba</taxon>
        <taxon>Heterolobosea</taxon>
        <taxon>Tetramitia</taxon>
        <taxon>Eutetramitia</taxon>
        <taxon>Acrasidae</taxon>
        <taxon>Acrasis</taxon>
    </lineage>
</organism>
<gene>
    <name evidence="2" type="ORF">AKO1_000992</name>
</gene>
<feature type="chain" id="PRO_5043744344" evidence="1">
    <location>
        <begin position="16"/>
        <end position="227"/>
    </location>
</feature>
<evidence type="ECO:0000256" key="1">
    <source>
        <dbReference type="SAM" id="SignalP"/>
    </source>
</evidence>
<keyword evidence="1" id="KW-0732">Signal</keyword>
<dbReference type="Proteomes" id="UP001431209">
    <property type="component" value="Unassembled WGS sequence"/>
</dbReference>
<protein>
    <submittedName>
        <fullName evidence="2">Uncharacterized protein</fullName>
    </submittedName>
</protein>
<evidence type="ECO:0000313" key="2">
    <source>
        <dbReference type="EMBL" id="KAL0487098.1"/>
    </source>
</evidence>
<comment type="caution">
    <text evidence="2">The sequence shown here is derived from an EMBL/GenBank/DDBJ whole genome shotgun (WGS) entry which is preliminary data.</text>
</comment>
<keyword evidence="3" id="KW-1185">Reference proteome</keyword>
<evidence type="ECO:0000313" key="3">
    <source>
        <dbReference type="Proteomes" id="UP001431209"/>
    </source>
</evidence>
<accession>A0AAW2ZB52</accession>
<dbReference type="AlphaFoldDB" id="A0AAW2ZB52"/>
<sequence>MKLLAVLAIIGVCCATLYEVCLEDRVFYSSRTNSVDGRTGERKIEDLSVFVDEKSGVQKILWGGVSRPKLTTLLQKTDDGYLVYDFDGSTCTCQINSTVTFLRGCVQGNNRTVGDPYTISSKSAHTEGGIVYRDELSVFYTPVAAPTPTLALSARETSTSVPEPVSREFGAIRNSISREVQIDVQTKKVLFFGNQTVYYNVIRPIEDGELQKILLLPTYCPDSITCV</sequence>
<reference evidence="2 3" key="1">
    <citation type="submission" date="2024-03" db="EMBL/GenBank/DDBJ databases">
        <title>The Acrasis kona genome and developmental transcriptomes reveal deep origins of eukaryotic multicellular pathways.</title>
        <authorList>
            <person name="Sheikh S."/>
            <person name="Fu C.-J."/>
            <person name="Brown M.W."/>
            <person name="Baldauf S.L."/>
        </authorList>
    </citation>
    <scope>NUCLEOTIDE SEQUENCE [LARGE SCALE GENOMIC DNA]</scope>
    <source>
        <strain evidence="2 3">ATCC MYA-3509</strain>
    </source>
</reference>
<proteinExistence type="predicted"/>
<name>A0AAW2ZB52_9EUKA</name>
<dbReference type="EMBL" id="JAOPGA020001301">
    <property type="protein sequence ID" value="KAL0487098.1"/>
    <property type="molecule type" value="Genomic_DNA"/>
</dbReference>